<organism evidence="1 2">
    <name type="scientific">Siminovitchia terrae</name>
    <name type="common">Bacillus terrae</name>
    <dbReference type="NCBI Taxonomy" id="1914933"/>
    <lineage>
        <taxon>Bacteria</taxon>
        <taxon>Bacillati</taxon>
        <taxon>Bacillota</taxon>
        <taxon>Bacilli</taxon>
        <taxon>Bacillales</taxon>
        <taxon>Bacillaceae</taxon>
        <taxon>Siminovitchia</taxon>
    </lineage>
</organism>
<evidence type="ECO:0000313" key="1">
    <source>
        <dbReference type="EMBL" id="GIN96118.1"/>
    </source>
</evidence>
<dbReference type="Proteomes" id="UP000680670">
    <property type="component" value="Unassembled WGS sequence"/>
</dbReference>
<evidence type="ECO:0000313" key="2">
    <source>
        <dbReference type="Proteomes" id="UP000680670"/>
    </source>
</evidence>
<comment type="caution">
    <text evidence="1">The sequence shown here is derived from an EMBL/GenBank/DDBJ whole genome shotgun (WGS) entry which is preliminary data.</text>
</comment>
<dbReference type="EMBL" id="BORJ01000004">
    <property type="protein sequence ID" value="GIN96118.1"/>
    <property type="molecule type" value="Genomic_DNA"/>
</dbReference>
<reference evidence="1 2" key="1">
    <citation type="submission" date="2021-03" db="EMBL/GenBank/DDBJ databases">
        <title>Antimicrobial resistance genes in bacteria isolated from Japanese honey, and their potential for conferring macrolide and lincosamide resistance in the American foulbrood pathogen Paenibacillus larvae.</title>
        <authorList>
            <person name="Okamoto M."/>
            <person name="Kumagai M."/>
            <person name="Kanamori H."/>
            <person name="Takamatsu D."/>
        </authorList>
    </citation>
    <scope>NUCLEOTIDE SEQUENCE [LARGE SCALE GENOMIC DNA]</scope>
    <source>
        <strain evidence="1 2">J6TS1</strain>
    </source>
</reference>
<name>A0ABQ4KVQ2_SIMTE</name>
<dbReference type="RefSeq" id="WP_213020397.1">
    <property type="nucleotide sequence ID" value="NZ_BORJ01000004.1"/>
</dbReference>
<gene>
    <name evidence="1" type="ORF">J6TS1_19880</name>
</gene>
<keyword evidence="2" id="KW-1185">Reference proteome</keyword>
<protein>
    <submittedName>
        <fullName evidence="1">Uncharacterized protein</fullName>
    </submittedName>
</protein>
<accession>A0ABQ4KVQ2</accession>
<sequence length="95" mass="11117">MTNSGKELKSITLVFCEYLGIPPIQTNDVREWWIHALGYLDKATIDYLYENYVDAPCWQVKMMKDDLLARKMELEMSEDPFPTRGELEEGEHVLC</sequence>
<proteinExistence type="predicted"/>